<gene>
    <name evidence="1" type="ORF">DL240_04625</name>
</gene>
<dbReference type="OrthoDB" id="5509395at2"/>
<dbReference type="Proteomes" id="UP000249169">
    <property type="component" value="Unassembled WGS sequence"/>
</dbReference>
<dbReference type="RefSeq" id="WP_111728671.1">
    <property type="nucleotide sequence ID" value="NZ_QHKO01000001.1"/>
</dbReference>
<organism evidence="1 2">
    <name type="scientific">Lujinxingia litoralis</name>
    <dbReference type="NCBI Taxonomy" id="2211119"/>
    <lineage>
        <taxon>Bacteria</taxon>
        <taxon>Deltaproteobacteria</taxon>
        <taxon>Bradymonadales</taxon>
        <taxon>Lujinxingiaceae</taxon>
        <taxon>Lujinxingia</taxon>
    </lineage>
</organism>
<proteinExistence type="predicted"/>
<comment type="caution">
    <text evidence="1">The sequence shown here is derived from an EMBL/GenBank/DDBJ whole genome shotgun (WGS) entry which is preliminary data.</text>
</comment>
<evidence type="ECO:0000313" key="2">
    <source>
        <dbReference type="Proteomes" id="UP000249169"/>
    </source>
</evidence>
<protein>
    <submittedName>
        <fullName evidence="1">Uncharacterized protein</fullName>
    </submittedName>
</protein>
<name>A0A328CEB9_9DELT</name>
<accession>A0A328CEB9</accession>
<reference evidence="1 2" key="1">
    <citation type="submission" date="2018-05" db="EMBL/GenBank/DDBJ databases">
        <title>Lujinxingia marina gen. nov. sp. nov., a new facultative anaerobic member of the class Deltaproteobacteria, and proposal of Lujinxingaceae fam. nov.</title>
        <authorList>
            <person name="Li C.-M."/>
        </authorList>
    </citation>
    <scope>NUCLEOTIDE SEQUENCE [LARGE SCALE GENOMIC DNA]</scope>
    <source>
        <strain evidence="1 2">B210</strain>
    </source>
</reference>
<sequence length="476" mass="51585">MTFSPSVLSLRARFTTTSAVLIGLAAGLVAPGTMPLAMALDCEEPPVYQDVQAQIDSIWTSEDFDCLVVQHELSVHERSHDVTITTDFANACGEDLWIVSDADDLYVAGDRMDEVRVSDGALVTTFAHLSMYPDRVGQRQLMFHVLRDSRRGSVSDDFNMYLPLGLVIVSFENTPYDMDDWPCGNPSMFGCSSTPNSPGTPMPGPLGWVMVGVGLVGLRRRARRSRRVSGELLPEKGRSLQHTARPAAFESSNVFRCGHAMLPSHSLTFIPFKNTSAVLLGLAAGCVVFWGIPQAAAVCPAPDSYDELDAYVDEVRSTESYACLDVETATVTDAATGSVWIVTDIINGCEDDIVVNFERVARIPMDPPYPDSERISAGEAVTLEVQVESYQNAPEGDGELEFRVDGEDEPIVRVLYSYEGTPRDNSDVECNDEVSIIGCGGCAASSSTPAHAPLAWVMVGLGLVGLGRRVRRTARS</sequence>
<keyword evidence="2" id="KW-1185">Reference proteome</keyword>
<dbReference type="EMBL" id="QHKO01000001">
    <property type="protein sequence ID" value="RAL25499.1"/>
    <property type="molecule type" value="Genomic_DNA"/>
</dbReference>
<dbReference type="AlphaFoldDB" id="A0A328CEB9"/>
<evidence type="ECO:0000313" key="1">
    <source>
        <dbReference type="EMBL" id="RAL25499.1"/>
    </source>
</evidence>